<protein>
    <submittedName>
        <fullName evidence="1">Uncharacterized protein</fullName>
    </submittedName>
</protein>
<organism evidence="1 2">
    <name type="scientific">Nocardia pulmonis</name>
    <dbReference type="NCBI Taxonomy" id="2951408"/>
    <lineage>
        <taxon>Bacteria</taxon>
        <taxon>Bacillati</taxon>
        <taxon>Actinomycetota</taxon>
        <taxon>Actinomycetes</taxon>
        <taxon>Mycobacteriales</taxon>
        <taxon>Nocardiaceae</taxon>
        <taxon>Nocardia</taxon>
    </lineage>
</organism>
<evidence type="ECO:0000313" key="2">
    <source>
        <dbReference type="Proteomes" id="UP001139157"/>
    </source>
</evidence>
<dbReference type="AlphaFoldDB" id="A0A9X2EDF9"/>
<comment type="caution">
    <text evidence="1">The sequence shown here is derived from an EMBL/GenBank/DDBJ whole genome shotgun (WGS) entry which is preliminary data.</text>
</comment>
<name>A0A9X2EDF9_9NOCA</name>
<dbReference type="EMBL" id="JAMRXG010000028">
    <property type="protein sequence ID" value="MCM6778859.1"/>
    <property type="molecule type" value="Genomic_DNA"/>
</dbReference>
<dbReference type="Proteomes" id="UP001139157">
    <property type="component" value="Unassembled WGS sequence"/>
</dbReference>
<sequence>MSELRRRQPWRLWQLWRLYELWRVARLWRIGLAKKSQLQAVAGAAAAMGIICGSVALTCCASPTPKDSYPIKIAPVTKPLPPNYTPR</sequence>
<dbReference type="RefSeq" id="WP_251918547.1">
    <property type="nucleotide sequence ID" value="NZ_JAMRXG010000028.1"/>
</dbReference>
<accession>A0A9X2EDF9</accession>
<gene>
    <name evidence="1" type="ORF">NDR86_35815</name>
</gene>
<keyword evidence="2" id="KW-1185">Reference proteome</keyword>
<reference evidence="1" key="1">
    <citation type="submission" date="2022-06" db="EMBL/GenBank/DDBJ databases">
        <title>Novel species in genus nocardia.</title>
        <authorList>
            <person name="Li F."/>
        </authorList>
    </citation>
    <scope>NUCLEOTIDE SEQUENCE</scope>
    <source>
        <strain evidence="1">CDC141</strain>
    </source>
</reference>
<evidence type="ECO:0000313" key="1">
    <source>
        <dbReference type="EMBL" id="MCM6778859.1"/>
    </source>
</evidence>
<proteinExistence type="predicted"/>